<sequence>MGSRTARGVLELRRTSKNVSPCPTTGFSVLLIGKTAERLAICFQIREGLILARDEMIDDVLKENAINHKHNRHKRTKWRREYTYSNRPGKVQGRVKDLKVSECGIKMGELLVKCLLSPSTVGVQVAEVATTIKDSVNDEGMANECEQRLKSQF</sequence>
<organism evidence="1 2">
    <name type="scientific">Eumeta variegata</name>
    <name type="common">Bagworm moth</name>
    <name type="synonym">Eumeta japonica</name>
    <dbReference type="NCBI Taxonomy" id="151549"/>
    <lineage>
        <taxon>Eukaryota</taxon>
        <taxon>Metazoa</taxon>
        <taxon>Ecdysozoa</taxon>
        <taxon>Arthropoda</taxon>
        <taxon>Hexapoda</taxon>
        <taxon>Insecta</taxon>
        <taxon>Pterygota</taxon>
        <taxon>Neoptera</taxon>
        <taxon>Endopterygota</taxon>
        <taxon>Lepidoptera</taxon>
        <taxon>Glossata</taxon>
        <taxon>Ditrysia</taxon>
        <taxon>Tineoidea</taxon>
        <taxon>Psychidae</taxon>
        <taxon>Oiketicinae</taxon>
        <taxon>Eumeta</taxon>
    </lineage>
</organism>
<comment type="caution">
    <text evidence="1">The sequence shown here is derived from an EMBL/GenBank/DDBJ whole genome shotgun (WGS) entry which is preliminary data.</text>
</comment>
<dbReference type="AlphaFoldDB" id="A0A4C1XK57"/>
<reference evidence="1 2" key="1">
    <citation type="journal article" date="2019" name="Commun. Biol.">
        <title>The bagworm genome reveals a unique fibroin gene that provides high tensile strength.</title>
        <authorList>
            <person name="Kono N."/>
            <person name="Nakamura H."/>
            <person name="Ohtoshi R."/>
            <person name="Tomita M."/>
            <person name="Numata K."/>
            <person name="Arakawa K."/>
        </authorList>
    </citation>
    <scope>NUCLEOTIDE SEQUENCE [LARGE SCALE GENOMIC DNA]</scope>
</reference>
<evidence type="ECO:0000313" key="2">
    <source>
        <dbReference type="Proteomes" id="UP000299102"/>
    </source>
</evidence>
<proteinExistence type="predicted"/>
<name>A0A4C1XK57_EUMVA</name>
<evidence type="ECO:0000313" key="1">
    <source>
        <dbReference type="EMBL" id="GBP62689.1"/>
    </source>
</evidence>
<keyword evidence="2" id="KW-1185">Reference proteome</keyword>
<gene>
    <name evidence="1" type="ORF">EVAR_48034_1</name>
</gene>
<accession>A0A4C1XK57</accession>
<dbReference type="EMBL" id="BGZK01000847">
    <property type="protein sequence ID" value="GBP62689.1"/>
    <property type="molecule type" value="Genomic_DNA"/>
</dbReference>
<protein>
    <submittedName>
        <fullName evidence="1">Uncharacterized protein</fullName>
    </submittedName>
</protein>
<dbReference type="Proteomes" id="UP000299102">
    <property type="component" value="Unassembled WGS sequence"/>
</dbReference>